<comment type="cofactor">
    <cofactor evidence="1">
        <name>pyridoxal 5'-phosphate</name>
        <dbReference type="ChEBI" id="CHEBI:597326"/>
    </cofactor>
</comment>
<comment type="caution">
    <text evidence="16">The sequence shown here is derived from an EMBL/GenBank/DDBJ whole genome shotgun (WGS) entry which is preliminary data.</text>
</comment>
<feature type="compositionally biased region" description="Pro residues" evidence="15">
    <location>
        <begin position="486"/>
        <end position="508"/>
    </location>
</feature>
<evidence type="ECO:0000256" key="6">
    <source>
        <dbReference type="ARBA" id="ARBA00014798"/>
    </source>
</evidence>
<evidence type="ECO:0000313" key="17">
    <source>
        <dbReference type="Proteomes" id="UP001552594"/>
    </source>
</evidence>
<dbReference type="InterPro" id="IPR015424">
    <property type="entry name" value="PyrdxlP-dep_Trfase"/>
</dbReference>
<organism evidence="16 17">
    <name type="scientific">Streptomyces orinoci</name>
    <name type="common">Streptoverticillium orinoci</name>
    <dbReference type="NCBI Taxonomy" id="67339"/>
    <lineage>
        <taxon>Bacteria</taxon>
        <taxon>Bacillati</taxon>
        <taxon>Actinomycetota</taxon>
        <taxon>Actinomycetes</taxon>
        <taxon>Kitasatosporales</taxon>
        <taxon>Streptomycetaceae</taxon>
        <taxon>Streptomyces</taxon>
    </lineage>
</organism>
<name>A0ABV3K2H0_STRON</name>
<evidence type="ECO:0000313" key="16">
    <source>
        <dbReference type="EMBL" id="MEV5509348.1"/>
    </source>
</evidence>
<evidence type="ECO:0000256" key="14">
    <source>
        <dbReference type="RuleBase" id="RU003560"/>
    </source>
</evidence>
<evidence type="ECO:0000256" key="9">
    <source>
        <dbReference type="ARBA" id="ARBA00022898"/>
    </source>
</evidence>
<sequence length="519" mass="53825">MGLTQSPPPALPDAASAARAAQSAAPACPLPIVPVRARGLIVEGADGRRYLDCFPGAGALVLGHNHPVVLEAVRSVLDGQAPLYVPGLATPAERAFTGELLRTLPGGLAESARIRFCGPGDGEAVTAALELVRAATGRDGCLVSPATVSSDDRLRRMRDTAAAHSVPFVVDESRTGVGRTGAFWAVEHSQVVPDVMVLSGAVGGGLPLAAVVHREDLGPPPAEGSTFRGNQLALAAGAATLRYVRERQLAERARVLGGRMLSRLRRLALEHRCVGGVRGRGLMLEIELLDHAEALRQECLRRGLMVGIGTRPFPLVHLLPPLTITDEQAEAVLARLADALAEISRPARHGPAFGERRSVSGEDRSVSDEDRSVSGEARAAPGEPSSVSGGSRSVPGEARLVSGESESASGGSRPVFSEPQPVPGERQPVPAEPQPVSGKRRSVPGESQPAPGEVQSVSGGSRLVSGKRRSVPGESQPAPGEGQPAPGEPQPFPGEPLPAPREPHPAPSQPKEEGVAFPA</sequence>
<feature type="compositionally biased region" description="Low complexity" evidence="15">
    <location>
        <begin position="381"/>
        <end position="412"/>
    </location>
</feature>
<dbReference type="InterPro" id="IPR004637">
    <property type="entry name" value="Dat"/>
</dbReference>
<comment type="similarity">
    <text evidence="4 14">Belongs to the class-III pyridoxal-phosphate-dependent aminotransferase family.</text>
</comment>
<evidence type="ECO:0000256" key="11">
    <source>
        <dbReference type="ARBA" id="ARBA00030665"/>
    </source>
</evidence>
<dbReference type="PANTHER" id="PTHR43552">
    <property type="entry name" value="DIAMINOBUTYRATE--2-OXOGLUTARATE AMINOTRANSFERASE"/>
    <property type="match status" value="1"/>
</dbReference>
<dbReference type="Proteomes" id="UP001552594">
    <property type="component" value="Unassembled WGS sequence"/>
</dbReference>
<gene>
    <name evidence="16" type="ORF">AB0L16_23430</name>
</gene>
<comment type="pathway">
    <text evidence="3">Amine and polyamine biosynthesis; ectoine biosynthesis; L-ectoine from L-aspartate 4-semialdehyde: step 1/3.</text>
</comment>
<evidence type="ECO:0000256" key="13">
    <source>
        <dbReference type="ARBA" id="ARBA00049111"/>
    </source>
</evidence>
<reference evidence="16 17" key="1">
    <citation type="submission" date="2024-06" db="EMBL/GenBank/DDBJ databases">
        <title>The Natural Products Discovery Center: Release of the First 8490 Sequenced Strains for Exploring Actinobacteria Biosynthetic Diversity.</title>
        <authorList>
            <person name="Kalkreuter E."/>
            <person name="Kautsar S.A."/>
            <person name="Yang D."/>
            <person name="Bader C.D."/>
            <person name="Teijaro C.N."/>
            <person name="Fluegel L."/>
            <person name="Davis C.M."/>
            <person name="Simpson J.R."/>
            <person name="Lauterbach L."/>
            <person name="Steele A.D."/>
            <person name="Gui C."/>
            <person name="Meng S."/>
            <person name="Li G."/>
            <person name="Viehrig K."/>
            <person name="Ye F."/>
            <person name="Su P."/>
            <person name="Kiefer A.F."/>
            <person name="Nichols A."/>
            <person name="Cepeda A.J."/>
            <person name="Yan W."/>
            <person name="Fan B."/>
            <person name="Jiang Y."/>
            <person name="Adhikari A."/>
            <person name="Zheng C.-J."/>
            <person name="Schuster L."/>
            <person name="Cowan T.M."/>
            <person name="Smanski M.J."/>
            <person name="Chevrette M.G."/>
            <person name="De Carvalho L.P.S."/>
            <person name="Shen B."/>
        </authorList>
    </citation>
    <scope>NUCLEOTIDE SEQUENCE [LARGE SCALE GENOMIC DNA]</scope>
    <source>
        <strain evidence="16 17">NPDC052347</strain>
    </source>
</reference>
<evidence type="ECO:0000256" key="1">
    <source>
        <dbReference type="ARBA" id="ARBA00001933"/>
    </source>
</evidence>
<dbReference type="Gene3D" id="3.90.1150.10">
    <property type="entry name" value="Aspartate Aminotransferase, domain 1"/>
    <property type="match status" value="2"/>
</dbReference>
<dbReference type="Gene3D" id="2.150.10.10">
    <property type="entry name" value="Serralysin-like metalloprotease, C-terminal"/>
    <property type="match status" value="1"/>
</dbReference>
<evidence type="ECO:0000256" key="5">
    <source>
        <dbReference type="ARBA" id="ARBA00013155"/>
    </source>
</evidence>
<comment type="catalytic activity">
    <reaction evidence="13">
        <text>L-2,4-diaminobutanoate + 2-oxoglutarate = L-aspartate 4-semialdehyde + L-glutamate</text>
        <dbReference type="Rhea" id="RHEA:11160"/>
        <dbReference type="ChEBI" id="CHEBI:16810"/>
        <dbReference type="ChEBI" id="CHEBI:29985"/>
        <dbReference type="ChEBI" id="CHEBI:58761"/>
        <dbReference type="ChEBI" id="CHEBI:537519"/>
        <dbReference type="EC" id="2.6.1.76"/>
    </reaction>
</comment>
<evidence type="ECO:0000256" key="12">
    <source>
        <dbReference type="ARBA" id="ARBA00031476"/>
    </source>
</evidence>
<feature type="region of interest" description="Disordered" evidence="15">
    <location>
        <begin position="348"/>
        <end position="519"/>
    </location>
</feature>
<feature type="compositionally biased region" description="Low complexity" evidence="15">
    <location>
        <begin position="476"/>
        <end position="485"/>
    </location>
</feature>
<evidence type="ECO:0000256" key="4">
    <source>
        <dbReference type="ARBA" id="ARBA00008954"/>
    </source>
</evidence>
<keyword evidence="17" id="KW-1185">Reference proteome</keyword>
<dbReference type="GO" id="GO:0008483">
    <property type="term" value="F:transaminase activity"/>
    <property type="evidence" value="ECO:0007669"/>
    <property type="project" value="UniProtKB-KW"/>
</dbReference>
<feature type="compositionally biased region" description="Basic and acidic residues" evidence="15">
    <location>
        <begin position="354"/>
        <end position="373"/>
    </location>
</feature>
<accession>A0ABV3K2H0</accession>
<dbReference type="RefSeq" id="WP_109284199.1">
    <property type="nucleotide sequence ID" value="NZ_JBFAUK010000020.1"/>
</dbReference>
<keyword evidence="7 16" id="KW-0032">Aminotransferase</keyword>
<dbReference type="EMBL" id="JBFAUK010000020">
    <property type="protein sequence ID" value="MEV5509348.1"/>
    <property type="molecule type" value="Genomic_DNA"/>
</dbReference>
<evidence type="ECO:0000256" key="8">
    <source>
        <dbReference type="ARBA" id="ARBA00022679"/>
    </source>
</evidence>
<dbReference type="InterPro" id="IPR015422">
    <property type="entry name" value="PyrdxlP-dep_Trfase_small"/>
</dbReference>
<dbReference type="InterPro" id="IPR011049">
    <property type="entry name" value="Serralysin-like_metalloprot_C"/>
</dbReference>
<evidence type="ECO:0000256" key="15">
    <source>
        <dbReference type="SAM" id="MobiDB-lite"/>
    </source>
</evidence>
<evidence type="ECO:0000256" key="3">
    <source>
        <dbReference type="ARBA" id="ARBA00004946"/>
    </source>
</evidence>
<dbReference type="Pfam" id="PF00202">
    <property type="entry name" value="Aminotran_3"/>
    <property type="match status" value="2"/>
</dbReference>
<feature type="compositionally biased region" description="Basic and acidic residues" evidence="15">
    <location>
        <begin position="510"/>
        <end position="519"/>
    </location>
</feature>
<dbReference type="PANTHER" id="PTHR43552:SF1">
    <property type="entry name" value="DIAMINOBUTYRATE--2-OXOGLUTARATE AMINOTRANSFERASE"/>
    <property type="match status" value="1"/>
</dbReference>
<keyword evidence="9 14" id="KW-0663">Pyridoxal phosphate</keyword>
<dbReference type="Gene3D" id="3.40.640.10">
    <property type="entry name" value="Type I PLP-dependent aspartate aminotransferase-like (Major domain)"/>
    <property type="match status" value="2"/>
</dbReference>
<comment type="function">
    <text evidence="2">Catalyzes reversively the conversion of L-aspartate beta-semialdehyde (ASA) to L-2,4-diaminobutyrate (DABA) by transamination with L-glutamate.</text>
</comment>
<evidence type="ECO:0000256" key="7">
    <source>
        <dbReference type="ARBA" id="ARBA00022576"/>
    </source>
</evidence>
<dbReference type="InterPro" id="IPR005814">
    <property type="entry name" value="Aminotrans_3"/>
</dbReference>
<protein>
    <recommendedName>
        <fullName evidence="6">Diaminobutyrate--2-oxoglutarate transaminase</fullName>
        <ecNumber evidence="5">2.6.1.76</ecNumber>
    </recommendedName>
    <alternativeName>
        <fullName evidence="11">DABA aminotransferase</fullName>
    </alternativeName>
    <alternativeName>
        <fullName evidence="12">Diaminobutyrate--2-oxoglutarate aminotransferase</fullName>
    </alternativeName>
    <alternativeName>
        <fullName evidence="10">L-2,4-diaminobutyric acid transaminase</fullName>
    </alternativeName>
</protein>
<dbReference type="EC" id="2.6.1.76" evidence="5"/>
<evidence type="ECO:0000256" key="2">
    <source>
        <dbReference type="ARBA" id="ARBA00002189"/>
    </source>
</evidence>
<dbReference type="SUPFAM" id="SSF53383">
    <property type="entry name" value="PLP-dependent transferases"/>
    <property type="match status" value="1"/>
</dbReference>
<dbReference type="InterPro" id="IPR015421">
    <property type="entry name" value="PyrdxlP-dep_Trfase_major"/>
</dbReference>
<proteinExistence type="inferred from homology"/>
<evidence type="ECO:0000256" key="10">
    <source>
        <dbReference type="ARBA" id="ARBA00029744"/>
    </source>
</evidence>
<keyword evidence="8" id="KW-0808">Transferase</keyword>